<evidence type="ECO:0000313" key="2">
    <source>
        <dbReference type="EMBL" id="OGG28311.1"/>
    </source>
</evidence>
<proteinExistence type="predicted"/>
<feature type="transmembrane region" description="Helical" evidence="1">
    <location>
        <begin position="12"/>
        <end position="31"/>
    </location>
</feature>
<evidence type="ECO:0000313" key="3">
    <source>
        <dbReference type="Proteomes" id="UP000178305"/>
    </source>
</evidence>
<protein>
    <submittedName>
        <fullName evidence="2">Uncharacterized protein</fullName>
    </submittedName>
</protein>
<organism evidence="2 3">
    <name type="scientific">Candidatus Gottesmanbacteria bacterium RIFCSPLOWO2_01_FULL_48_11</name>
    <dbReference type="NCBI Taxonomy" id="1798395"/>
    <lineage>
        <taxon>Bacteria</taxon>
        <taxon>Candidatus Gottesmaniibacteriota</taxon>
    </lineage>
</organism>
<gene>
    <name evidence="2" type="ORF">A3A64_04325</name>
</gene>
<comment type="caution">
    <text evidence="2">The sequence shown here is derived from an EMBL/GenBank/DDBJ whole genome shotgun (WGS) entry which is preliminary data.</text>
</comment>
<name>A0A1F6AUE3_9BACT</name>
<accession>A0A1F6AUE3</accession>
<dbReference type="Proteomes" id="UP000178305">
    <property type="component" value="Unassembled WGS sequence"/>
</dbReference>
<evidence type="ECO:0000256" key="1">
    <source>
        <dbReference type="SAM" id="Phobius"/>
    </source>
</evidence>
<feature type="transmembrane region" description="Helical" evidence="1">
    <location>
        <begin position="43"/>
        <end position="60"/>
    </location>
</feature>
<dbReference type="EMBL" id="MFJY01000015">
    <property type="protein sequence ID" value="OGG28311.1"/>
    <property type="molecule type" value="Genomic_DNA"/>
</dbReference>
<keyword evidence="1" id="KW-0812">Transmembrane</keyword>
<keyword evidence="1" id="KW-1133">Transmembrane helix</keyword>
<keyword evidence="1" id="KW-0472">Membrane</keyword>
<reference evidence="2 3" key="1">
    <citation type="journal article" date="2016" name="Nat. Commun.">
        <title>Thousands of microbial genomes shed light on interconnected biogeochemical processes in an aquifer system.</title>
        <authorList>
            <person name="Anantharaman K."/>
            <person name="Brown C.T."/>
            <person name="Hug L.A."/>
            <person name="Sharon I."/>
            <person name="Castelle C.J."/>
            <person name="Probst A.J."/>
            <person name="Thomas B.C."/>
            <person name="Singh A."/>
            <person name="Wilkins M.J."/>
            <person name="Karaoz U."/>
            <person name="Brodie E.L."/>
            <person name="Williams K.H."/>
            <person name="Hubbard S.S."/>
            <person name="Banfield J.F."/>
        </authorList>
    </citation>
    <scope>NUCLEOTIDE SEQUENCE [LARGE SCALE GENOMIC DNA]</scope>
</reference>
<dbReference type="AlphaFoldDB" id="A0A1F6AUE3"/>
<sequence length="112" mass="12777">MASPAGFFRSLFFIEIGNFHEVWGWNIWVALRDGWGIVATRQQMWLVRTIITGLVALGLLKFFRVKSLQRVLMAGSVTLLVYLMTSDWTTYAYFTFLVPLIGLAVIDKDMPA</sequence>